<keyword evidence="8" id="KW-1185">Reference proteome</keyword>
<dbReference type="SMART" id="SM00085">
    <property type="entry name" value="PA2c"/>
    <property type="match status" value="1"/>
</dbReference>
<evidence type="ECO:0000259" key="7">
    <source>
        <dbReference type="SMART" id="SM00085"/>
    </source>
</evidence>
<feature type="domain" description="Phospholipase A2-like central" evidence="7">
    <location>
        <begin position="38"/>
        <end position="153"/>
    </location>
</feature>
<dbReference type="InterPro" id="IPR016090">
    <property type="entry name" value="PLA2-like_dom"/>
</dbReference>
<dbReference type="Proteomes" id="UP000694863">
    <property type="component" value="Unplaced"/>
</dbReference>
<organism evidence="8 9">
    <name type="scientific">Echinops telfairi</name>
    <name type="common">Lesser hedgehog tenrec</name>
    <dbReference type="NCBI Taxonomy" id="9371"/>
    <lineage>
        <taxon>Eukaryota</taxon>
        <taxon>Metazoa</taxon>
        <taxon>Chordata</taxon>
        <taxon>Craniata</taxon>
        <taxon>Vertebrata</taxon>
        <taxon>Euteleostomi</taxon>
        <taxon>Mammalia</taxon>
        <taxon>Eutheria</taxon>
        <taxon>Afrotheria</taxon>
        <taxon>Tenrecidae</taxon>
        <taxon>Tenrecinae</taxon>
        <taxon>Echinops</taxon>
    </lineage>
</organism>
<evidence type="ECO:0000313" key="8">
    <source>
        <dbReference type="Proteomes" id="UP000694863"/>
    </source>
</evidence>
<comment type="similarity">
    <text evidence="2 5">Belongs to the phospholipase A2 family.</text>
</comment>
<gene>
    <name evidence="9" type="primary">LOC101653471</name>
</gene>
<dbReference type="PANTHER" id="PTHR11716">
    <property type="entry name" value="PHOSPHOLIPASE A2 FAMILY MEMBER"/>
    <property type="match status" value="1"/>
</dbReference>
<keyword evidence="6" id="KW-0106">Calcium</keyword>
<keyword evidence="6" id="KW-0378">Hydrolase</keyword>
<dbReference type="PROSITE" id="PS00118">
    <property type="entry name" value="PA2_HIS"/>
    <property type="match status" value="1"/>
</dbReference>
<dbReference type="RefSeq" id="XP_004706319.1">
    <property type="nucleotide sequence ID" value="XM_004706262.2"/>
</dbReference>
<dbReference type="Pfam" id="PF00068">
    <property type="entry name" value="Phospholip_A2_1"/>
    <property type="match status" value="1"/>
</dbReference>
<comment type="cofactor">
    <cofactor evidence="6">
        <name>Ca(2+)</name>
        <dbReference type="ChEBI" id="CHEBI:29108"/>
    </cofactor>
</comment>
<dbReference type="CDD" id="cd00125">
    <property type="entry name" value="PLA2c"/>
    <property type="match status" value="1"/>
</dbReference>
<sequence>MGVQSLCLPGMLLLLSLLLGFGTRPSAASRKSHVHRRGLIELAGSLQCASTHSPLAYISYGCYCGLGGRGQPRDPSDWCCHRHDCCYEVAEKAGCQPKLDRYSWKCVNDHVVCGPTEDKCQALTCKCDQEAAHCLAQAEYNVKYLFYPYFLCEKDSPKCA</sequence>
<proteinExistence type="inferred from homology"/>
<dbReference type="SUPFAM" id="SSF48619">
    <property type="entry name" value="Phospholipase A2, PLA2"/>
    <property type="match status" value="1"/>
</dbReference>
<accession>A0ABM0IRU2</accession>
<keyword evidence="4" id="KW-1015">Disulfide bond</keyword>
<name>A0ABM0IRU2_ECHTE</name>
<protein>
    <recommendedName>
        <fullName evidence="6">Phospholipase A2</fullName>
        <ecNumber evidence="6">3.1.1.4</ecNumber>
    </recommendedName>
</protein>
<evidence type="ECO:0000256" key="1">
    <source>
        <dbReference type="ARBA" id="ARBA00004613"/>
    </source>
</evidence>
<keyword evidence="6" id="KW-0732">Signal</keyword>
<dbReference type="InterPro" id="IPR036444">
    <property type="entry name" value="PLipase_A2_dom_sf"/>
</dbReference>
<feature type="chain" id="PRO_5045002592" description="Phospholipase A2" evidence="6">
    <location>
        <begin position="29"/>
        <end position="160"/>
    </location>
</feature>
<comment type="catalytic activity">
    <reaction evidence="6">
        <text>a 1,2-diacyl-sn-glycero-3-phosphocholine + H2O = a 1-acyl-sn-glycero-3-phosphocholine + a fatty acid + H(+)</text>
        <dbReference type="Rhea" id="RHEA:15801"/>
        <dbReference type="ChEBI" id="CHEBI:15377"/>
        <dbReference type="ChEBI" id="CHEBI:15378"/>
        <dbReference type="ChEBI" id="CHEBI:28868"/>
        <dbReference type="ChEBI" id="CHEBI:57643"/>
        <dbReference type="ChEBI" id="CHEBI:58168"/>
        <dbReference type="EC" id="3.1.1.4"/>
    </reaction>
</comment>
<evidence type="ECO:0000313" key="9">
    <source>
        <dbReference type="RefSeq" id="XP_004706319.1"/>
    </source>
</evidence>
<dbReference type="Gene3D" id="1.20.90.10">
    <property type="entry name" value="Phospholipase A2 domain"/>
    <property type="match status" value="1"/>
</dbReference>
<evidence type="ECO:0000256" key="5">
    <source>
        <dbReference type="RuleBase" id="RU003654"/>
    </source>
</evidence>
<keyword evidence="6" id="KW-0443">Lipid metabolism</keyword>
<evidence type="ECO:0000256" key="6">
    <source>
        <dbReference type="RuleBase" id="RU361236"/>
    </source>
</evidence>
<evidence type="ECO:0000256" key="4">
    <source>
        <dbReference type="ARBA" id="ARBA00023157"/>
    </source>
</evidence>
<dbReference type="EC" id="3.1.1.4" evidence="6"/>
<dbReference type="InterPro" id="IPR001211">
    <property type="entry name" value="PLA2"/>
</dbReference>
<dbReference type="PRINTS" id="PR00389">
    <property type="entry name" value="PHPHLIPASEA2"/>
</dbReference>
<dbReference type="GeneID" id="101653471"/>
<keyword evidence="3 6" id="KW-0964">Secreted</keyword>
<evidence type="ECO:0000256" key="3">
    <source>
        <dbReference type="ARBA" id="ARBA00022525"/>
    </source>
</evidence>
<dbReference type="InterPro" id="IPR033113">
    <property type="entry name" value="PLA2_histidine"/>
</dbReference>
<reference evidence="9" key="1">
    <citation type="submission" date="2025-08" db="UniProtKB">
        <authorList>
            <consortium name="RefSeq"/>
        </authorList>
    </citation>
    <scope>IDENTIFICATION</scope>
</reference>
<feature type="signal peptide" evidence="6">
    <location>
        <begin position="1"/>
        <end position="28"/>
    </location>
</feature>
<evidence type="ECO:0000256" key="2">
    <source>
        <dbReference type="ARBA" id="ARBA00007056"/>
    </source>
</evidence>
<comment type="subcellular location">
    <subcellularLocation>
        <location evidence="1 6">Secreted</location>
    </subcellularLocation>
</comment>
<dbReference type="PANTHER" id="PTHR11716:SF4">
    <property type="entry name" value="GROUP 10 SECRETORY PHOSPHOLIPASE A2"/>
    <property type="match status" value="1"/>
</dbReference>